<accession>A0A0L0NIE2</accession>
<feature type="binding site" evidence="3">
    <location>
        <position position="489"/>
    </location>
    <ligand>
        <name>Zn(2+)</name>
        <dbReference type="ChEBI" id="CHEBI:29105"/>
        <label>2</label>
    </ligand>
</feature>
<dbReference type="STRING" id="1163406.A0A0L0NIE2"/>
<comment type="similarity">
    <text evidence="4">Belongs to the alkaline phosphatase family.</text>
</comment>
<dbReference type="AlphaFoldDB" id="A0A0L0NIE2"/>
<feature type="binding site" evidence="3">
    <location>
        <position position="175"/>
    </location>
    <ligand>
        <name>Mg(2+)</name>
        <dbReference type="ChEBI" id="CHEBI:18420"/>
    </ligand>
</feature>
<protein>
    <recommendedName>
        <fullName evidence="1">alkaline phosphatase</fullName>
        <ecNumber evidence="1">3.1.3.1</ecNumber>
    </recommendedName>
</protein>
<feature type="active site" description="Phosphoserine intermediate" evidence="2">
    <location>
        <position position="224"/>
    </location>
</feature>
<gene>
    <name evidence="6" type="ORF">TOPH_01748</name>
</gene>
<dbReference type="GO" id="GO:0004035">
    <property type="term" value="F:alkaline phosphatase activity"/>
    <property type="evidence" value="ECO:0007669"/>
    <property type="project" value="UniProtKB-EC"/>
</dbReference>
<dbReference type="GO" id="GO:0046872">
    <property type="term" value="F:metal ion binding"/>
    <property type="evidence" value="ECO:0007669"/>
    <property type="project" value="UniProtKB-KW"/>
</dbReference>
<feature type="binding site" evidence="3">
    <location>
        <position position="283"/>
    </location>
    <ligand>
        <name>Mg(2+)</name>
        <dbReference type="ChEBI" id="CHEBI:18420"/>
    </ligand>
</feature>
<dbReference type="InterPro" id="IPR001952">
    <property type="entry name" value="Alkaline_phosphatase"/>
</dbReference>
<organism evidence="6 7">
    <name type="scientific">Tolypocladium ophioglossoides (strain CBS 100239)</name>
    <name type="common">Snaketongue truffleclub</name>
    <name type="synonym">Elaphocordyceps ophioglossoides</name>
    <dbReference type="NCBI Taxonomy" id="1163406"/>
    <lineage>
        <taxon>Eukaryota</taxon>
        <taxon>Fungi</taxon>
        <taxon>Dikarya</taxon>
        <taxon>Ascomycota</taxon>
        <taxon>Pezizomycotina</taxon>
        <taxon>Sordariomycetes</taxon>
        <taxon>Hypocreomycetidae</taxon>
        <taxon>Hypocreales</taxon>
        <taxon>Ophiocordycipitaceae</taxon>
        <taxon>Tolypocladium</taxon>
    </lineage>
</organism>
<keyword evidence="3" id="KW-0862">Zinc</keyword>
<keyword evidence="3" id="KW-0479">Metal-binding</keyword>
<evidence type="ECO:0000256" key="4">
    <source>
        <dbReference type="RuleBase" id="RU003946"/>
    </source>
</evidence>
<feature type="binding site" evidence="3">
    <location>
        <position position="285"/>
    </location>
    <ligand>
        <name>Mg(2+)</name>
        <dbReference type="ChEBI" id="CHEBI:18420"/>
    </ligand>
</feature>
<feature type="binding site" evidence="3">
    <location>
        <position position="447"/>
    </location>
    <ligand>
        <name>Zn(2+)</name>
        <dbReference type="ChEBI" id="CHEBI:29105"/>
        <label>2</label>
    </ligand>
</feature>
<feature type="signal peptide" evidence="5">
    <location>
        <begin position="1"/>
        <end position="20"/>
    </location>
</feature>
<dbReference type="EC" id="3.1.3.1" evidence="1"/>
<evidence type="ECO:0000256" key="2">
    <source>
        <dbReference type="PIRSR" id="PIRSR601952-1"/>
    </source>
</evidence>
<feature type="binding site" evidence="3">
    <location>
        <position position="443"/>
    </location>
    <ligand>
        <name>Zn(2+)</name>
        <dbReference type="ChEBI" id="CHEBI:29105"/>
        <label>2</label>
    </ligand>
</feature>
<dbReference type="PRINTS" id="PR00113">
    <property type="entry name" value="ALKPHPHTASE"/>
</dbReference>
<dbReference type="InterPro" id="IPR017850">
    <property type="entry name" value="Alkaline_phosphatase_core_sf"/>
</dbReference>
<keyword evidence="3" id="KW-0460">Magnesium</keyword>
<comment type="cofactor">
    <cofactor evidence="3">
        <name>Mg(2+)</name>
        <dbReference type="ChEBI" id="CHEBI:18420"/>
    </cofactor>
    <text evidence="3">Binds 1 Mg(2+) ion.</text>
</comment>
<comment type="caution">
    <text evidence="6">The sequence shown here is derived from an EMBL/GenBank/DDBJ whole genome shotgun (WGS) entry which is preliminary data.</text>
</comment>
<dbReference type="SMART" id="SM00098">
    <property type="entry name" value="alkPPc"/>
    <property type="match status" value="1"/>
</dbReference>
<dbReference type="Pfam" id="PF00245">
    <property type="entry name" value="Alk_phosphatase"/>
    <property type="match status" value="1"/>
</dbReference>
<feature type="binding site" evidence="3">
    <location>
        <position position="611"/>
    </location>
    <ligand>
        <name>Zn(2+)</name>
        <dbReference type="ChEBI" id="CHEBI:29105"/>
        <label>2</label>
    </ligand>
</feature>
<dbReference type="EMBL" id="LFRF01000003">
    <property type="protein sequence ID" value="KND93500.1"/>
    <property type="molecule type" value="Genomic_DNA"/>
</dbReference>
<dbReference type="PANTHER" id="PTHR11596">
    <property type="entry name" value="ALKALINE PHOSPHATASE"/>
    <property type="match status" value="1"/>
</dbReference>
<feature type="chain" id="PRO_5005545121" description="alkaline phosphatase" evidence="5">
    <location>
        <begin position="21"/>
        <end position="665"/>
    </location>
</feature>
<name>A0A0L0NIE2_TOLOC</name>
<dbReference type="SUPFAM" id="SSF53649">
    <property type="entry name" value="Alkaline phosphatase-like"/>
    <property type="match status" value="1"/>
</dbReference>
<keyword evidence="7" id="KW-1185">Reference proteome</keyword>
<feature type="binding site" evidence="3">
    <location>
        <position position="438"/>
    </location>
    <ligand>
        <name>Mg(2+)</name>
        <dbReference type="ChEBI" id="CHEBI:18420"/>
    </ligand>
</feature>
<evidence type="ECO:0000256" key="1">
    <source>
        <dbReference type="ARBA" id="ARBA00012647"/>
    </source>
</evidence>
<keyword evidence="5" id="KW-0732">Signal</keyword>
<feature type="binding site" evidence="3">
    <location>
        <position position="488"/>
    </location>
    <ligand>
        <name>Zn(2+)</name>
        <dbReference type="ChEBI" id="CHEBI:29105"/>
        <label>2</label>
    </ligand>
</feature>
<evidence type="ECO:0000256" key="5">
    <source>
        <dbReference type="SAM" id="SignalP"/>
    </source>
</evidence>
<dbReference type="Proteomes" id="UP000036947">
    <property type="component" value="Unassembled WGS sequence"/>
</dbReference>
<dbReference type="CDD" id="cd16012">
    <property type="entry name" value="ALP"/>
    <property type="match status" value="1"/>
</dbReference>
<evidence type="ECO:0000313" key="7">
    <source>
        <dbReference type="Proteomes" id="UP000036947"/>
    </source>
</evidence>
<comment type="cofactor">
    <cofactor evidence="3">
        <name>Zn(2+)</name>
        <dbReference type="ChEBI" id="CHEBI:29105"/>
    </cofactor>
    <text evidence="3">Binds 2 Zn(2+) ions.</text>
</comment>
<proteinExistence type="inferred from homology"/>
<evidence type="ECO:0000256" key="3">
    <source>
        <dbReference type="PIRSR" id="PIRSR601952-2"/>
    </source>
</evidence>
<dbReference type="PANTHER" id="PTHR11596:SF72">
    <property type="entry name" value="ALKALINE PHOSPHATASE"/>
    <property type="match status" value="1"/>
</dbReference>
<sequence length="665" mass="73076">MLAKLNVAALVAASLSAVSAQTYQRLGTCPTLGCLLPPDQSDFLPGQLFDLRVEVHAPVNGSEAAHDGKPDEKFKVTIAKGDDDPQDFATAFDIKEPELEKWQFKWFEDLFAEDKKTPSVVNVASKAYRKLALDEPGKYTVTLEYYNGEKTTAEWTVRPLAEERKAKNVIFFIGDGMTTNMITAARLLGHKSINGKYQTLMKMDEFPVLGHQMTHSIDSYITDSANSASALYSGHKSTVNAMGVHADSSPDPFDDPKVETIVEIFRRIHRGAWGAVSTAFMADATPIALTGHTRRRYEYGALVDQALNGMTNYSWTKQDGPDVFFGGGAEQFVPGKGSYLGKDYYAEFAKKGYSISLNKTSLLKADPSKKALGMFCQSNLPVWLDRNVYTDNLKNFKNDPKGGKEPALDLPGLKDMTLKAVEILHKRGGDRGFFLMSEAASVDKQMHALDYDRALGDLLELDDTVRATIEKLKELGALDETLIIVTADHGHGFDVWGSADTEYLTKQEDERAKRKATGVYEKSGLSQYTSKAKGIEYGTGHNFPVNWEPRYAIAGGLGAAPDHREDYKVHKAGPREPAVKVNDEYYVNAEDAPHGIVINGTLPTSEAQGVHSLTDVPIYAMGPCQATFGGTFSNVDIFYKIASCLGMAREHQKECTPEPQPTKSA</sequence>
<evidence type="ECO:0000313" key="6">
    <source>
        <dbReference type="EMBL" id="KND93500.1"/>
    </source>
</evidence>
<reference evidence="6 7" key="1">
    <citation type="journal article" date="2015" name="BMC Genomics">
        <title>The genome of the truffle-parasite Tolypocladium ophioglossoides and the evolution of antifungal peptaibiotics.</title>
        <authorList>
            <person name="Quandt C.A."/>
            <person name="Bushley K.E."/>
            <person name="Spatafora J.W."/>
        </authorList>
    </citation>
    <scope>NUCLEOTIDE SEQUENCE [LARGE SCALE GENOMIC DNA]</scope>
    <source>
        <strain evidence="6 7">CBS 100239</strain>
    </source>
</reference>
<dbReference type="Gene3D" id="3.40.720.10">
    <property type="entry name" value="Alkaline Phosphatase, subunit A"/>
    <property type="match status" value="1"/>
</dbReference>
<dbReference type="OrthoDB" id="5818554at2759"/>